<evidence type="ECO:0000313" key="1">
    <source>
        <dbReference type="EMBL" id="KAJ9069296.1"/>
    </source>
</evidence>
<comment type="caution">
    <text evidence="1">The sequence shown here is derived from an EMBL/GenBank/DDBJ whole genome shotgun (WGS) entry which is preliminary data.</text>
</comment>
<keyword evidence="2" id="KW-1185">Reference proteome</keyword>
<proteinExistence type="predicted"/>
<accession>A0ACC2T467</accession>
<organism evidence="1 2">
    <name type="scientific">Entomophthora muscae</name>
    <dbReference type="NCBI Taxonomy" id="34485"/>
    <lineage>
        <taxon>Eukaryota</taxon>
        <taxon>Fungi</taxon>
        <taxon>Fungi incertae sedis</taxon>
        <taxon>Zoopagomycota</taxon>
        <taxon>Entomophthoromycotina</taxon>
        <taxon>Entomophthoromycetes</taxon>
        <taxon>Entomophthorales</taxon>
        <taxon>Entomophthoraceae</taxon>
        <taxon>Entomophthora</taxon>
    </lineage>
</organism>
<sequence>MVDFVRHSRMLMNNVPDEDICSFLGFVSIFGDHLAILLNVAIAASLHHVYLLGKMPGKMWHRLIWILPISVAFLLDFIPLVFGMYGKSRNSICWLKDGVAYRSEFRFFLLYITTYPGAVYCLVIAMCVFMKRSCLMSQANIFGLSFVNSYPSPLLHGFASRIALYPLSLFISQVGYMVMGIHLDITKKFSFVLFAIALLLQSTTGIANLICFCFDPVFSSLFNKPANPEAPDHIPTTATISSATITIAQPATNASFFEEQDPKLDLQLQEQAAQEAKTLALFIDHL</sequence>
<evidence type="ECO:0000313" key="2">
    <source>
        <dbReference type="Proteomes" id="UP001165960"/>
    </source>
</evidence>
<gene>
    <name evidence="1" type="ORF">DSO57_1019977</name>
</gene>
<name>A0ACC2T467_9FUNG</name>
<protein>
    <submittedName>
        <fullName evidence="1">Uncharacterized protein</fullName>
    </submittedName>
</protein>
<dbReference type="Proteomes" id="UP001165960">
    <property type="component" value="Unassembled WGS sequence"/>
</dbReference>
<reference evidence="1" key="1">
    <citation type="submission" date="2022-04" db="EMBL/GenBank/DDBJ databases">
        <title>Genome of the entomopathogenic fungus Entomophthora muscae.</title>
        <authorList>
            <person name="Elya C."/>
            <person name="Lovett B.R."/>
            <person name="Lee E."/>
            <person name="Macias A.M."/>
            <person name="Hajek A.E."/>
            <person name="De Bivort B.L."/>
            <person name="Kasson M.T."/>
            <person name="De Fine Licht H.H."/>
            <person name="Stajich J.E."/>
        </authorList>
    </citation>
    <scope>NUCLEOTIDE SEQUENCE</scope>
    <source>
        <strain evidence="1">Berkeley</strain>
    </source>
</reference>
<dbReference type="EMBL" id="QTSX02003642">
    <property type="protein sequence ID" value="KAJ9069296.1"/>
    <property type="molecule type" value="Genomic_DNA"/>
</dbReference>